<reference evidence="2 3" key="1">
    <citation type="journal article" date="2018" name="IMA Fungus">
        <title>IMA Genome-F 9: Draft genome sequence of Annulohypoxylon stygium, Aspergillus mulundensis, Berkeleyomyces basicola (syn. Thielaviopsis basicola), Ceratocystis smalleyi, two Cercospora beticola strains, Coleophoma cylindrospora, Fusarium fracticaudum, Phialophora cf. hyalina, and Morchella septimelata.</title>
        <authorList>
            <person name="Wingfield B.D."/>
            <person name="Bills G.F."/>
            <person name="Dong Y."/>
            <person name="Huang W."/>
            <person name="Nel W.J."/>
            <person name="Swalarsk-Parry B.S."/>
            <person name="Vaghefi N."/>
            <person name="Wilken P.M."/>
            <person name="An Z."/>
            <person name="de Beer Z.W."/>
            <person name="De Vos L."/>
            <person name="Chen L."/>
            <person name="Duong T.A."/>
            <person name="Gao Y."/>
            <person name="Hammerbacher A."/>
            <person name="Kikkert J.R."/>
            <person name="Li Y."/>
            <person name="Li H."/>
            <person name="Li K."/>
            <person name="Li Q."/>
            <person name="Liu X."/>
            <person name="Ma X."/>
            <person name="Naidoo K."/>
            <person name="Pethybridge S.J."/>
            <person name="Sun J."/>
            <person name="Steenkamp E.T."/>
            <person name="van der Nest M.A."/>
            <person name="van Wyk S."/>
            <person name="Wingfield M.J."/>
            <person name="Xiong C."/>
            <person name="Yue Q."/>
            <person name="Zhang X."/>
        </authorList>
    </citation>
    <scope>NUCLEOTIDE SEQUENCE [LARGE SCALE GENOMIC DNA]</scope>
    <source>
        <strain evidence="2 3">BP 5553</strain>
    </source>
</reference>
<keyword evidence="3" id="KW-1185">Reference proteome</keyword>
<evidence type="ECO:0000256" key="1">
    <source>
        <dbReference type="SAM" id="MobiDB-lite"/>
    </source>
</evidence>
<dbReference type="RefSeq" id="XP_031870063.1">
    <property type="nucleotide sequence ID" value="XM_032013463.1"/>
</dbReference>
<dbReference type="OrthoDB" id="4191831at2759"/>
<proteinExistence type="predicted"/>
<protein>
    <recommendedName>
        <fullName evidence="4">F-box domain-containing protein</fullName>
    </recommendedName>
</protein>
<dbReference type="InterPro" id="IPR032675">
    <property type="entry name" value="LRR_dom_sf"/>
</dbReference>
<evidence type="ECO:0008006" key="4">
    <source>
        <dbReference type="Google" id="ProtNLM"/>
    </source>
</evidence>
<comment type="caution">
    <text evidence="2">The sequence shown here is derived from an EMBL/GenBank/DDBJ whole genome shotgun (WGS) entry which is preliminary data.</text>
</comment>
<name>A0A370TPF8_9HELO</name>
<dbReference type="AlphaFoldDB" id="A0A370TPF8"/>
<dbReference type="Gene3D" id="3.80.10.10">
    <property type="entry name" value="Ribonuclease Inhibitor"/>
    <property type="match status" value="1"/>
</dbReference>
<dbReference type="EMBL" id="NPIC01000003">
    <property type="protein sequence ID" value="RDL37407.1"/>
    <property type="molecule type" value="Genomic_DNA"/>
</dbReference>
<dbReference type="STRING" id="2656787.A0A370TPF8"/>
<evidence type="ECO:0000313" key="3">
    <source>
        <dbReference type="Proteomes" id="UP000254866"/>
    </source>
</evidence>
<dbReference type="Proteomes" id="UP000254866">
    <property type="component" value="Unassembled WGS sequence"/>
</dbReference>
<feature type="region of interest" description="Disordered" evidence="1">
    <location>
        <begin position="1"/>
        <end position="27"/>
    </location>
</feature>
<gene>
    <name evidence="2" type="ORF">BP5553_04840</name>
</gene>
<organism evidence="2 3">
    <name type="scientific">Venustampulla echinocandica</name>
    <dbReference type="NCBI Taxonomy" id="2656787"/>
    <lineage>
        <taxon>Eukaryota</taxon>
        <taxon>Fungi</taxon>
        <taxon>Dikarya</taxon>
        <taxon>Ascomycota</taxon>
        <taxon>Pezizomycotina</taxon>
        <taxon>Leotiomycetes</taxon>
        <taxon>Helotiales</taxon>
        <taxon>Pleuroascaceae</taxon>
        <taxon>Venustampulla</taxon>
    </lineage>
</organism>
<dbReference type="GeneID" id="43597689"/>
<evidence type="ECO:0000313" key="2">
    <source>
        <dbReference type="EMBL" id="RDL37407.1"/>
    </source>
</evidence>
<accession>A0A370TPF8</accession>
<dbReference type="SUPFAM" id="SSF52047">
    <property type="entry name" value="RNI-like"/>
    <property type="match status" value="1"/>
</dbReference>
<sequence length="552" mass="62658">MASASPLVRAPGQQAGDETIHQPLTSQSPLTSLSDEILIAIAEYVGCDTGGVEPRYQTKGIAPQGPKNVYNLSLCSRRLRHITLPLVYSHIRSDNVCYDGITEPLVSFLCKILAAPEIAGWVQVFHGAVMEEADGLLNLSQVTDEDWARIRSAVDAASESGSQGQGWLRGIESGLWDAIVTLVLSRLPNLEELEFENWTCGFDYFPILARYVARAAELQQCGETSTESMLKLRRVALYFWDTEFGILLLDLVGFLKLKSLESFYAHMVHEDNYSALSHDGPPPEWYSPELEFSTKSLHLHHCNIDHKTLTLFLRCFTSLERLRYKNGVVSYCEFEPSRMMEALEHMKPCVKELVIIDHEDTYFGEYQEEYQKEHPLSSLVGFEKLKSIEMDACITMGHRTSADEDEAEGKFPKYQNLKGSLPPNLESLRLHHCGSKFLTQICEYIVQKDTCTPALKRLDLGWEKVQYPEKYSPDGLIHPNFTNEEANKLLAACQEADVEMVMKTQRPKGKFASYKDKKLGIVSNYFHYPYNGYEEFCKEHGCDLETGRSYDY</sequence>